<dbReference type="Pfam" id="PF08357">
    <property type="entry name" value="SEFIR"/>
    <property type="match status" value="1"/>
</dbReference>
<dbReference type="Gene3D" id="2.60.40.2160">
    <property type="entry name" value="Interleukin-17 receptor A/B, fibronectin-III-like domain 1"/>
    <property type="match status" value="1"/>
</dbReference>
<sequence>MFLYSGSTMLWAVAPSVVLSGFLFVLGFLCSGIPALRVLHSPPFNCSQKGLTCEVKNSSCLDDSWIRPYTFTPSAPSSLKVDINFTRDEEGHLVPVLVVEWTVGTDASVLVQQGAELSVLQVSSNIQICVQFDFVNNLNSQHNPDGGPWSFMFDRFVVEPGKTYDVTVHHLPKLGTTHDPNQKSMLCAVPDCRNQTMKQMKSCMLQGSHWEPNITAEVREKNMMIGFNAENSSSAFRIYVTSFKFNRTCRQYYQEVEKPWSFPRTNVMIPLEDNREACCFYEIQIQAFFETCENDCIRHLVSLPCPTLSTTEPSPVFTQPLHWYIPVACVLLVIFATGIIFKLVCHKPPETSKITPTSPPDPSLTIQRVWIVYSADHPLYVKVVLKFAELLQATCGTEVTLDLLQESEIAKVGVAAWVNRQKQEMEEKSSKIIILCSHGTRAKWQAMMGEDKARVCLKQDCRHPAGDLCTPAFNLIMPDFGKPANFGKYIIAYFNAVSSENDIPEPFKVTTNYQLMKEFEQVFFRIHNIEQHHPGWVYSVENIKYYTRNSSGQSLEEALCRFQNWQKVYSDWFEKECLLSKDLVEEEEEPLDSLIELQQYKGGIQKQQPVFQKPNVNKCFKVDLSCQENEEKVGKVEPLLHPVGHHGNSSLQTVISNGQDSTVQVLTPLPHLLGKNMVQRLQPYEDSMEETPLLSNMPSVRNELISGDVEYPSLLSDTDNTCTSVPLTDELSDDVKRQLERLMFHQLYQSIMPSELSPIQNDENQLNAQCKAFEDQRQSVQSDQGYSSRMSPVSTEGPMEGEGENEASDEQISPETLESLKSIQRRCLMQTFDLSSFYEEEY</sequence>
<dbReference type="Pfam" id="PF16556">
    <property type="entry name" value="IL17R_fnIII_D1"/>
    <property type="match status" value="1"/>
</dbReference>
<evidence type="ECO:0000256" key="1">
    <source>
        <dbReference type="ARBA" id="ARBA00004251"/>
    </source>
</evidence>
<dbReference type="InterPro" id="IPR038683">
    <property type="entry name" value="IL17RA/B_FnIII-like_1_sf"/>
</dbReference>
<dbReference type="Pfam" id="PF16578">
    <property type="entry name" value="IL17R_fnIII_D2"/>
    <property type="match status" value="1"/>
</dbReference>
<dbReference type="AlphaFoldDB" id="A0A6P7Z2J4"/>
<keyword evidence="5" id="KW-1133">Transmembrane helix</keyword>
<dbReference type="GO" id="GO:0030368">
    <property type="term" value="F:interleukin-17 receptor activity"/>
    <property type="evidence" value="ECO:0007669"/>
    <property type="project" value="InterPro"/>
</dbReference>
<protein>
    <submittedName>
        <fullName evidence="12">Interleukin-17 receptor A</fullName>
    </submittedName>
</protein>
<evidence type="ECO:0000256" key="8">
    <source>
        <dbReference type="ARBA" id="ARBA00023180"/>
    </source>
</evidence>
<dbReference type="OrthoDB" id="5915222at2759"/>
<dbReference type="Proteomes" id="UP000515156">
    <property type="component" value="Chromosome 9"/>
</dbReference>
<evidence type="ECO:0000256" key="9">
    <source>
        <dbReference type="SAM" id="MobiDB-lite"/>
    </source>
</evidence>
<keyword evidence="2" id="KW-1003">Cell membrane</keyword>
<dbReference type="GeneID" id="115477318"/>
<keyword evidence="8" id="KW-0325">Glycoprotein</keyword>
<reference evidence="12" key="1">
    <citation type="submission" date="2025-08" db="UniProtKB">
        <authorList>
            <consortium name="RefSeq"/>
        </authorList>
    </citation>
    <scope>IDENTIFICATION</scope>
</reference>
<accession>A0A6P7Z2J4</accession>
<evidence type="ECO:0000256" key="2">
    <source>
        <dbReference type="ARBA" id="ARBA00022475"/>
    </source>
</evidence>
<dbReference type="Gene3D" id="2.60.40.2150">
    <property type="entry name" value="Interleukin-17 receptor A/B, fibronectin-III-like domain 2"/>
    <property type="match status" value="1"/>
</dbReference>
<keyword evidence="6" id="KW-0472">Membrane</keyword>
<dbReference type="InParanoid" id="A0A6P7Z2J4"/>
<feature type="compositionally biased region" description="Acidic residues" evidence="9">
    <location>
        <begin position="799"/>
        <end position="809"/>
    </location>
</feature>
<comment type="subcellular location">
    <subcellularLocation>
        <location evidence="1">Cell membrane</location>
        <topology evidence="1">Single-pass type I membrane protein</topology>
    </subcellularLocation>
</comment>
<dbReference type="FunCoup" id="A0A6P7Z2J4">
    <property type="interactions" value="968"/>
</dbReference>
<evidence type="ECO:0000313" key="12">
    <source>
        <dbReference type="RefSeq" id="XP_030069979.1"/>
    </source>
</evidence>
<dbReference type="CTD" id="23765"/>
<dbReference type="InterPro" id="IPR013568">
    <property type="entry name" value="SEFIR_dom"/>
</dbReference>
<gene>
    <name evidence="12" type="primary">IL17RA</name>
</gene>
<name>A0A6P7Z2J4_9AMPH</name>
<dbReference type="PANTHER" id="PTHR15583">
    <property type="entry name" value="INTERLEUKIN-17 RECEPTOR"/>
    <property type="match status" value="1"/>
</dbReference>
<keyword evidence="11" id="KW-1185">Reference proteome</keyword>
<evidence type="ECO:0000256" key="3">
    <source>
        <dbReference type="ARBA" id="ARBA00022692"/>
    </source>
</evidence>
<evidence type="ECO:0000256" key="4">
    <source>
        <dbReference type="ARBA" id="ARBA00022729"/>
    </source>
</evidence>
<feature type="region of interest" description="Disordered" evidence="9">
    <location>
        <begin position="774"/>
        <end position="818"/>
    </location>
</feature>
<evidence type="ECO:0000259" key="10">
    <source>
        <dbReference type="PROSITE" id="PS51534"/>
    </source>
</evidence>
<dbReference type="InterPro" id="IPR043046">
    <property type="entry name" value="IL17RA/B_FnIII-like_2_sf"/>
</dbReference>
<keyword evidence="4" id="KW-0732">Signal</keyword>
<proteinExistence type="predicted"/>
<evidence type="ECO:0000313" key="11">
    <source>
        <dbReference type="Proteomes" id="UP000515156"/>
    </source>
</evidence>
<dbReference type="PANTHER" id="PTHR15583:SF13">
    <property type="entry name" value="INTERLEUKIN-17 RECEPTOR A"/>
    <property type="match status" value="1"/>
</dbReference>
<evidence type="ECO:0000256" key="5">
    <source>
        <dbReference type="ARBA" id="ARBA00022989"/>
    </source>
</evidence>
<organism evidence="11 12">
    <name type="scientific">Microcaecilia unicolor</name>
    <dbReference type="NCBI Taxonomy" id="1415580"/>
    <lineage>
        <taxon>Eukaryota</taxon>
        <taxon>Metazoa</taxon>
        <taxon>Chordata</taxon>
        <taxon>Craniata</taxon>
        <taxon>Vertebrata</taxon>
        <taxon>Euteleostomi</taxon>
        <taxon>Amphibia</taxon>
        <taxon>Gymnophiona</taxon>
        <taxon>Siphonopidae</taxon>
        <taxon>Microcaecilia</taxon>
    </lineage>
</organism>
<dbReference type="KEGG" id="muo:115477318"/>
<dbReference type="InterPro" id="IPR039465">
    <property type="entry name" value="IL-17_rcpt-like"/>
</dbReference>
<dbReference type="Gene3D" id="3.40.50.11530">
    <property type="match status" value="1"/>
</dbReference>
<keyword evidence="7 12" id="KW-0675">Receptor</keyword>
<feature type="domain" description="SEFIR" evidence="10">
    <location>
        <begin position="366"/>
        <end position="524"/>
    </location>
</feature>
<dbReference type="InterPro" id="IPR032356">
    <property type="entry name" value="IL17R_A/B_N"/>
</dbReference>
<keyword evidence="3" id="KW-0812">Transmembrane</keyword>
<dbReference type="GO" id="GO:0005886">
    <property type="term" value="C:plasma membrane"/>
    <property type="evidence" value="ECO:0007669"/>
    <property type="project" value="UniProtKB-SubCell"/>
</dbReference>
<feature type="compositionally biased region" description="Polar residues" evidence="9">
    <location>
        <begin position="778"/>
        <end position="794"/>
    </location>
</feature>
<dbReference type="RefSeq" id="XP_030069979.1">
    <property type="nucleotide sequence ID" value="XM_030214119.1"/>
</dbReference>
<evidence type="ECO:0000256" key="7">
    <source>
        <dbReference type="ARBA" id="ARBA00023170"/>
    </source>
</evidence>
<dbReference type="FunFam" id="3.40.50.11530:FF:000002">
    <property type="entry name" value="Interleukin 17 receptor A"/>
    <property type="match status" value="1"/>
</dbReference>
<dbReference type="PROSITE" id="PS51534">
    <property type="entry name" value="SEFIR"/>
    <property type="match status" value="1"/>
</dbReference>
<evidence type="ECO:0000256" key="6">
    <source>
        <dbReference type="ARBA" id="ARBA00023136"/>
    </source>
</evidence>